<comment type="caution">
    <text evidence="1">The sequence shown here is derived from an EMBL/GenBank/DDBJ whole genome shotgun (WGS) entry which is preliminary data.</text>
</comment>
<evidence type="ECO:0000313" key="1">
    <source>
        <dbReference type="EMBL" id="CAE6446989.1"/>
    </source>
</evidence>
<dbReference type="Proteomes" id="UP000663840">
    <property type="component" value="Unassembled WGS sequence"/>
</dbReference>
<dbReference type="PANTHER" id="PTHR10098:SF108">
    <property type="entry name" value="TETRATRICOPEPTIDE REPEAT PROTEIN 28"/>
    <property type="match status" value="1"/>
</dbReference>
<dbReference type="InterPro" id="IPR019734">
    <property type="entry name" value="TPR_rpt"/>
</dbReference>
<protein>
    <recommendedName>
        <fullName evidence="3">TPR-like protein</fullName>
    </recommendedName>
</protein>
<gene>
    <name evidence="1" type="ORF">RDB_LOCUS85955</name>
</gene>
<dbReference type="EMBL" id="CAJMWR010002579">
    <property type="protein sequence ID" value="CAE6446989.1"/>
    <property type="molecule type" value="Genomic_DNA"/>
</dbReference>
<accession>A0A8H3B3L7</accession>
<dbReference type="SUPFAM" id="SSF48452">
    <property type="entry name" value="TPR-like"/>
    <property type="match status" value="1"/>
</dbReference>
<evidence type="ECO:0000313" key="2">
    <source>
        <dbReference type="Proteomes" id="UP000663840"/>
    </source>
</evidence>
<organism evidence="1 2">
    <name type="scientific">Rhizoctonia solani</name>
    <dbReference type="NCBI Taxonomy" id="456999"/>
    <lineage>
        <taxon>Eukaryota</taxon>
        <taxon>Fungi</taxon>
        <taxon>Dikarya</taxon>
        <taxon>Basidiomycota</taxon>
        <taxon>Agaricomycotina</taxon>
        <taxon>Agaricomycetes</taxon>
        <taxon>Cantharellales</taxon>
        <taxon>Ceratobasidiaceae</taxon>
        <taxon>Rhizoctonia</taxon>
    </lineage>
</organism>
<name>A0A8H3B3L7_9AGAM</name>
<proteinExistence type="predicted"/>
<reference evidence="1" key="1">
    <citation type="submission" date="2021-01" db="EMBL/GenBank/DDBJ databases">
        <authorList>
            <person name="Kaushik A."/>
        </authorList>
    </citation>
    <scope>NUCLEOTIDE SEQUENCE</scope>
    <source>
        <strain evidence="1">AG1-1A</strain>
    </source>
</reference>
<dbReference type="PANTHER" id="PTHR10098">
    <property type="entry name" value="RAPSYN-RELATED"/>
    <property type="match status" value="1"/>
</dbReference>
<sequence length="451" mass="51384">MTLTISYEPPEGGRPWYADVEPSESYEGVINAACALWKNRLPSDECIIGRYLARQIKRHGEIEWARISEARFIQLVRDSPEELELRLELDTQIGRRHYRETSTPSSLEMPPPILNVDSNNPSHTWPDGPTSAMEVDTNNKSSAPMPLTPMSLIDTQNQREQTDTRMNRASIDHTSTISNNSIGYQVPPSVESPTYPTHPPILIPTPAPTPAPSPTARNPTYEAGLTAFFAGRFDEARIRFQLAADECRDTGDAYQEAECLLRLGMTCRHLKDYPNAVSHLSSARRIYDSLRNCQRELLSCERSLARVSEDQGKYEEALLAYQEIRSNARAIASQTEEAWCDYFIGRLHNRRREYEDALRHLSSAIRTSKALNNQEIEAYATEESGHSAERQQHRDLAIDCYKRALTIFKTRGRGQWTDNENRVKKRLEHLGVRQSRGVRLSILRRQSTSAR</sequence>
<evidence type="ECO:0008006" key="3">
    <source>
        <dbReference type="Google" id="ProtNLM"/>
    </source>
</evidence>
<dbReference type="InterPro" id="IPR011990">
    <property type="entry name" value="TPR-like_helical_dom_sf"/>
</dbReference>
<dbReference type="SMART" id="SM00028">
    <property type="entry name" value="TPR"/>
    <property type="match status" value="4"/>
</dbReference>
<dbReference type="Pfam" id="PF13424">
    <property type="entry name" value="TPR_12"/>
    <property type="match status" value="1"/>
</dbReference>
<dbReference type="AlphaFoldDB" id="A0A8H3B3L7"/>
<dbReference type="Gene3D" id="1.25.40.10">
    <property type="entry name" value="Tetratricopeptide repeat domain"/>
    <property type="match status" value="1"/>
</dbReference>